<comment type="similarity">
    <text evidence="3">Belongs to the PNP/MTAP phosphorylase family.</text>
</comment>
<dbReference type="EC" id="2.4.2.1" evidence="4"/>
<dbReference type="InterPro" id="IPR035994">
    <property type="entry name" value="Nucleoside_phosphorylase_sf"/>
</dbReference>
<dbReference type="EMBL" id="AKFS01000141">
    <property type="protein sequence ID" value="EJF46237.1"/>
    <property type="molecule type" value="Genomic_DNA"/>
</dbReference>
<dbReference type="GO" id="GO:0005737">
    <property type="term" value="C:cytoplasm"/>
    <property type="evidence" value="ECO:0007669"/>
    <property type="project" value="TreeGrafter"/>
</dbReference>
<comment type="pathway">
    <text evidence="2">Purine metabolism; purine nucleoside salvage.</text>
</comment>
<dbReference type="InterPro" id="IPR011268">
    <property type="entry name" value="Purine_phosphorylase"/>
</dbReference>
<dbReference type="AlphaFoldDB" id="J0NN99"/>
<dbReference type="GO" id="GO:0009116">
    <property type="term" value="P:nucleoside metabolic process"/>
    <property type="evidence" value="ECO:0007669"/>
    <property type="project" value="InterPro"/>
</dbReference>
<protein>
    <recommendedName>
        <fullName evidence="4">purine-nucleoside phosphorylase</fullName>
        <ecNumber evidence="4">2.4.2.1</ecNumber>
    </recommendedName>
    <alternativeName>
        <fullName evidence="7">Inosine-guanosine phosphorylase</fullName>
    </alternativeName>
</protein>
<evidence type="ECO:0000256" key="8">
    <source>
        <dbReference type="ARBA" id="ARBA00048556"/>
    </source>
</evidence>
<keyword evidence="6 10" id="KW-0808">Transferase</keyword>
<evidence type="ECO:0000256" key="7">
    <source>
        <dbReference type="ARBA" id="ARBA00031036"/>
    </source>
</evidence>
<dbReference type="InterPro" id="IPR000845">
    <property type="entry name" value="Nucleoside_phosphorylase_d"/>
</dbReference>
<evidence type="ECO:0000256" key="3">
    <source>
        <dbReference type="ARBA" id="ARBA00006751"/>
    </source>
</evidence>
<sequence>MTPPGDADPRFVSALVDEEATAAASALVSLAAGAPRALVVLGSGLAPALDTAWPAPRASLPLASLPGCLAPVADGHGGEVRVYDHASGPVLVATGRTHLYEGHGPRPVTALARAAAGAGVERAVLTNANGCLRDWELGDVMAITDHMNLSGASPFNGPLFLDVSAVWDAELTDALRGQCQREGVYALLRGPEYQTAAETRALAGLGVDCVGMSTVMEALALHALGVRVAGMSVVSDLSFAASPTAPGLVVEAAARAGEAVRMGIEAALE</sequence>
<dbReference type="CDD" id="cd09009">
    <property type="entry name" value="PNP-EcPNPII_like"/>
    <property type="match status" value="1"/>
</dbReference>
<dbReference type="PANTHER" id="PTHR11904:SF9">
    <property type="entry name" value="PURINE NUCLEOSIDE PHOSPHORYLASE-RELATED"/>
    <property type="match status" value="1"/>
</dbReference>
<feature type="domain" description="Nucleoside phosphorylase" evidence="9">
    <location>
        <begin position="68"/>
        <end position="266"/>
    </location>
</feature>
<evidence type="ECO:0000256" key="4">
    <source>
        <dbReference type="ARBA" id="ARBA00011886"/>
    </source>
</evidence>
<evidence type="ECO:0000256" key="1">
    <source>
        <dbReference type="ARBA" id="ARBA00002678"/>
    </source>
</evidence>
<reference evidence="10 11" key="1">
    <citation type="submission" date="2012-05" db="EMBL/GenBank/DDBJ databases">
        <authorList>
            <person name="Harkins D.M."/>
            <person name="Madupu R."/>
            <person name="Durkin A.S."/>
            <person name="Torralba M."/>
            <person name="Methe B."/>
            <person name="Sutton G.G."/>
            <person name="Nelson K.E."/>
        </authorList>
    </citation>
    <scope>NUCLEOTIDE SEQUENCE [LARGE SCALE GENOMIC DNA]</scope>
    <source>
        <strain evidence="10 11">F0490</strain>
    </source>
</reference>
<gene>
    <name evidence="10" type="ORF">HMPREF1317_0903</name>
</gene>
<keyword evidence="11" id="KW-1185">Reference proteome</keyword>
<comment type="catalytic activity">
    <reaction evidence="8">
        <text>a purine 2'-deoxy-D-ribonucleoside + phosphate = a purine nucleobase + 2-deoxy-alpha-D-ribose 1-phosphate</text>
        <dbReference type="Rhea" id="RHEA:36431"/>
        <dbReference type="ChEBI" id="CHEBI:26386"/>
        <dbReference type="ChEBI" id="CHEBI:43474"/>
        <dbReference type="ChEBI" id="CHEBI:57259"/>
        <dbReference type="ChEBI" id="CHEBI:142361"/>
        <dbReference type="EC" id="2.4.2.1"/>
    </reaction>
</comment>
<evidence type="ECO:0000313" key="10">
    <source>
        <dbReference type="EMBL" id="EJF46237.1"/>
    </source>
</evidence>
<comment type="function">
    <text evidence="1">The purine nucleoside phosphorylases catalyze the phosphorolytic breakdown of the N-glycosidic bond in the beta-(deoxy)ribonucleoside molecules, with the formation of the corresponding free purine bases and pentose-1-phosphate. Cleaves guanosine, inosine, 2'-deoxyguanosine and 2'-deoxyinosine.</text>
</comment>
<dbReference type="UniPathway" id="UPA00606"/>
<organism evidence="10 11">
    <name type="scientific">Schaalia georgiae F0490</name>
    <dbReference type="NCBI Taxonomy" id="1125717"/>
    <lineage>
        <taxon>Bacteria</taxon>
        <taxon>Bacillati</taxon>
        <taxon>Actinomycetota</taxon>
        <taxon>Actinomycetes</taxon>
        <taxon>Actinomycetales</taxon>
        <taxon>Actinomycetaceae</taxon>
        <taxon>Schaalia</taxon>
    </lineage>
</organism>
<dbReference type="PATRIC" id="fig|1125717.3.peg.915"/>
<dbReference type="Gene3D" id="3.40.50.1580">
    <property type="entry name" value="Nucleoside phosphorylase domain"/>
    <property type="match status" value="1"/>
</dbReference>
<name>J0NN99_9ACTO</name>
<dbReference type="OrthoDB" id="1523230at2"/>
<dbReference type="PANTHER" id="PTHR11904">
    <property type="entry name" value="METHYLTHIOADENOSINE/PURINE NUCLEOSIDE PHOSPHORYLASE"/>
    <property type="match status" value="1"/>
</dbReference>
<comment type="caution">
    <text evidence="10">The sequence shown here is derived from an EMBL/GenBank/DDBJ whole genome shotgun (WGS) entry which is preliminary data.</text>
</comment>
<dbReference type="Proteomes" id="UP000004578">
    <property type="component" value="Unassembled WGS sequence"/>
</dbReference>
<dbReference type="SUPFAM" id="SSF53167">
    <property type="entry name" value="Purine and uridine phosphorylases"/>
    <property type="match status" value="1"/>
</dbReference>
<accession>J0NN99</accession>
<evidence type="ECO:0000256" key="2">
    <source>
        <dbReference type="ARBA" id="ARBA00005058"/>
    </source>
</evidence>
<dbReference type="GO" id="GO:0004731">
    <property type="term" value="F:purine-nucleoside phosphorylase activity"/>
    <property type="evidence" value="ECO:0007669"/>
    <property type="project" value="UniProtKB-EC"/>
</dbReference>
<proteinExistence type="inferred from homology"/>
<evidence type="ECO:0000256" key="5">
    <source>
        <dbReference type="ARBA" id="ARBA00022676"/>
    </source>
</evidence>
<dbReference type="RefSeq" id="WP_005869628.1">
    <property type="nucleotide sequence ID" value="NZ_AKFS01000141.1"/>
</dbReference>
<evidence type="ECO:0000259" key="9">
    <source>
        <dbReference type="Pfam" id="PF01048"/>
    </source>
</evidence>
<evidence type="ECO:0000256" key="6">
    <source>
        <dbReference type="ARBA" id="ARBA00022679"/>
    </source>
</evidence>
<dbReference type="Pfam" id="PF01048">
    <property type="entry name" value="PNP_UDP_1"/>
    <property type="match status" value="1"/>
</dbReference>
<keyword evidence="5 10" id="KW-0328">Glycosyltransferase</keyword>
<evidence type="ECO:0000313" key="11">
    <source>
        <dbReference type="Proteomes" id="UP000004578"/>
    </source>
</evidence>